<dbReference type="EMBL" id="MU842971">
    <property type="protein sequence ID" value="KAK2024246.1"/>
    <property type="molecule type" value="Genomic_DNA"/>
</dbReference>
<organism evidence="2 3">
    <name type="scientific">Colletotrichum zoysiae</name>
    <dbReference type="NCBI Taxonomy" id="1216348"/>
    <lineage>
        <taxon>Eukaryota</taxon>
        <taxon>Fungi</taxon>
        <taxon>Dikarya</taxon>
        <taxon>Ascomycota</taxon>
        <taxon>Pezizomycotina</taxon>
        <taxon>Sordariomycetes</taxon>
        <taxon>Hypocreomycetidae</taxon>
        <taxon>Glomerellales</taxon>
        <taxon>Glomerellaceae</taxon>
        <taxon>Colletotrichum</taxon>
        <taxon>Colletotrichum graminicola species complex</taxon>
    </lineage>
</organism>
<evidence type="ECO:0000256" key="1">
    <source>
        <dbReference type="SAM" id="MobiDB-lite"/>
    </source>
</evidence>
<accession>A0AAD9H9E7</accession>
<proteinExistence type="predicted"/>
<feature type="compositionally biased region" description="Basic residues" evidence="1">
    <location>
        <begin position="122"/>
        <end position="134"/>
    </location>
</feature>
<feature type="region of interest" description="Disordered" evidence="1">
    <location>
        <begin position="122"/>
        <end position="148"/>
    </location>
</feature>
<dbReference type="AlphaFoldDB" id="A0AAD9H9E7"/>
<evidence type="ECO:0000313" key="2">
    <source>
        <dbReference type="EMBL" id="KAK2024246.1"/>
    </source>
</evidence>
<name>A0AAD9H9E7_9PEZI</name>
<sequence length="213" mass="23489">MGGLASLGIEAGCKAVHPFGRLCGYGCWLIPVWSLTPRPIAARAAAIQLRQHRLGVFRLQPPGQGGPREFVQCAPNVDIWRRKACRPVGKRLASGRAIPIPRVARRRGTGIMVPPLFWIKKVRERPRPPKRRQRPNPDSDHQSPCLVGSVLSARPSPFREGRGEVVSALSVIQKPGVGFQPGSRQVTHPTWCASPECFVAEVQRCRRPPQDGK</sequence>
<protein>
    <submittedName>
        <fullName evidence="2">Uncharacterized protein</fullName>
    </submittedName>
</protein>
<keyword evidence="3" id="KW-1185">Reference proteome</keyword>
<comment type="caution">
    <text evidence="2">The sequence shown here is derived from an EMBL/GenBank/DDBJ whole genome shotgun (WGS) entry which is preliminary data.</text>
</comment>
<dbReference type="Proteomes" id="UP001232148">
    <property type="component" value="Unassembled WGS sequence"/>
</dbReference>
<gene>
    <name evidence="2" type="ORF">LX32DRAFT_112219</name>
</gene>
<evidence type="ECO:0000313" key="3">
    <source>
        <dbReference type="Proteomes" id="UP001232148"/>
    </source>
</evidence>
<reference evidence="2" key="1">
    <citation type="submission" date="2021-06" db="EMBL/GenBank/DDBJ databases">
        <title>Comparative genomics, transcriptomics and evolutionary studies reveal genomic signatures of adaptation to plant cell wall in hemibiotrophic fungi.</title>
        <authorList>
            <consortium name="DOE Joint Genome Institute"/>
            <person name="Baroncelli R."/>
            <person name="Diaz J.F."/>
            <person name="Benocci T."/>
            <person name="Peng M."/>
            <person name="Battaglia E."/>
            <person name="Haridas S."/>
            <person name="Andreopoulos W."/>
            <person name="Labutti K."/>
            <person name="Pangilinan J."/>
            <person name="Floch G.L."/>
            <person name="Makela M.R."/>
            <person name="Henrissat B."/>
            <person name="Grigoriev I.V."/>
            <person name="Crouch J.A."/>
            <person name="De Vries R.P."/>
            <person name="Sukno S.A."/>
            <person name="Thon M.R."/>
        </authorList>
    </citation>
    <scope>NUCLEOTIDE SEQUENCE</scope>
    <source>
        <strain evidence="2">MAFF235873</strain>
    </source>
</reference>